<protein>
    <recommendedName>
        <fullName evidence="3">Cytochrome c oxidase assembly protein COX16 homolog, mitochondrial</fullName>
    </recommendedName>
</protein>
<feature type="transmembrane region" description="Helical" evidence="10">
    <location>
        <begin position="12"/>
        <end position="33"/>
    </location>
</feature>
<keyword evidence="7" id="KW-0496">Mitochondrion</keyword>
<dbReference type="PANTHER" id="PTHR17130:SF14">
    <property type="entry name" value="CYTOCHROME C OXIDASE ASSEMBLY PROTEIN COX16 HOMOLOG, MITOCHONDRIAL"/>
    <property type="match status" value="1"/>
</dbReference>
<evidence type="ECO:0000256" key="9">
    <source>
        <dbReference type="SAM" id="MobiDB-lite"/>
    </source>
</evidence>
<evidence type="ECO:0000256" key="1">
    <source>
        <dbReference type="ARBA" id="ARBA00004434"/>
    </source>
</evidence>
<evidence type="ECO:0000313" key="11">
    <source>
        <dbReference type="Proteomes" id="UP001318040"/>
    </source>
</evidence>
<evidence type="ECO:0000256" key="5">
    <source>
        <dbReference type="ARBA" id="ARBA00022792"/>
    </source>
</evidence>
<name>A0AAJ7X3M4_PETMA</name>
<dbReference type="InterPro" id="IPR020164">
    <property type="entry name" value="Cyt_c_Oxase_assmbl_COX16"/>
</dbReference>
<evidence type="ECO:0000256" key="3">
    <source>
        <dbReference type="ARBA" id="ARBA00021814"/>
    </source>
</evidence>
<dbReference type="AlphaFoldDB" id="A0AAJ7X3M4"/>
<dbReference type="PANTHER" id="PTHR17130">
    <property type="entry name" value="MITOCHONDRIAL OUTER MEMBRANE PROTEIN 25"/>
    <property type="match status" value="1"/>
</dbReference>
<reference evidence="12" key="1">
    <citation type="submission" date="2025-08" db="UniProtKB">
        <authorList>
            <consortium name="RefSeq"/>
        </authorList>
    </citation>
    <scope>IDENTIFICATION</scope>
    <source>
        <tissue evidence="12">Sperm</tissue>
    </source>
</reference>
<accession>A0AAJ7X3M4</accession>
<keyword evidence="6 10" id="KW-1133">Transmembrane helix</keyword>
<evidence type="ECO:0000256" key="4">
    <source>
        <dbReference type="ARBA" id="ARBA00022692"/>
    </source>
</evidence>
<sequence length="104" mass="12159">MAWASLRRNKTFRYGVPMLILIVGGSFGLKEFAQIRYDASKNKGRMDPKLVAKLKEKESVSLEREYEKLKEAETDTWVNIRGPRPWEDSRTVQDSQRKEIQKQA</sequence>
<dbReference type="RefSeq" id="XP_032818843.1">
    <property type="nucleotide sequence ID" value="XM_032962952.1"/>
</dbReference>
<evidence type="ECO:0000256" key="8">
    <source>
        <dbReference type="ARBA" id="ARBA00023136"/>
    </source>
</evidence>
<dbReference type="GO" id="GO:0005743">
    <property type="term" value="C:mitochondrial inner membrane"/>
    <property type="evidence" value="ECO:0007669"/>
    <property type="project" value="UniProtKB-SubCell"/>
</dbReference>
<keyword evidence="11" id="KW-1185">Reference proteome</keyword>
<evidence type="ECO:0000256" key="10">
    <source>
        <dbReference type="SAM" id="Phobius"/>
    </source>
</evidence>
<keyword evidence="5" id="KW-0999">Mitochondrion inner membrane</keyword>
<comment type="similarity">
    <text evidence="2">Belongs to the COX16 family.</text>
</comment>
<evidence type="ECO:0000256" key="2">
    <source>
        <dbReference type="ARBA" id="ARBA00008370"/>
    </source>
</evidence>
<feature type="compositionally biased region" description="Basic and acidic residues" evidence="9">
    <location>
        <begin position="84"/>
        <end position="104"/>
    </location>
</feature>
<keyword evidence="4 10" id="KW-0812">Transmembrane</keyword>
<keyword evidence="8 10" id="KW-0472">Membrane</keyword>
<evidence type="ECO:0000256" key="6">
    <source>
        <dbReference type="ARBA" id="ARBA00022989"/>
    </source>
</evidence>
<feature type="region of interest" description="Disordered" evidence="9">
    <location>
        <begin position="80"/>
        <end position="104"/>
    </location>
</feature>
<gene>
    <name evidence="12" type="primary">LOC116947339</name>
</gene>
<evidence type="ECO:0000256" key="7">
    <source>
        <dbReference type="ARBA" id="ARBA00023128"/>
    </source>
</evidence>
<proteinExistence type="inferred from homology"/>
<dbReference type="Pfam" id="PF14138">
    <property type="entry name" value="COX16"/>
    <property type="match status" value="1"/>
</dbReference>
<dbReference type="CTD" id="51241"/>
<evidence type="ECO:0000313" key="12">
    <source>
        <dbReference type="RefSeq" id="XP_032818843.1"/>
    </source>
</evidence>
<dbReference type="Proteomes" id="UP001318040">
    <property type="component" value="Chromosome 29"/>
</dbReference>
<organism evidence="11 12">
    <name type="scientific">Petromyzon marinus</name>
    <name type="common">Sea lamprey</name>
    <dbReference type="NCBI Taxonomy" id="7757"/>
    <lineage>
        <taxon>Eukaryota</taxon>
        <taxon>Metazoa</taxon>
        <taxon>Chordata</taxon>
        <taxon>Craniata</taxon>
        <taxon>Vertebrata</taxon>
        <taxon>Cyclostomata</taxon>
        <taxon>Hyperoartia</taxon>
        <taxon>Petromyzontiformes</taxon>
        <taxon>Petromyzontidae</taxon>
        <taxon>Petromyzon</taxon>
    </lineage>
</organism>
<dbReference type="GeneID" id="116947339"/>
<dbReference type="KEGG" id="pmrn:116947339"/>
<comment type="subcellular location">
    <subcellularLocation>
        <location evidence="1">Mitochondrion inner membrane</location>
        <topology evidence="1">Single-pass membrane protein</topology>
    </subcellularLocation>
</comment>
<dbReference type="GO" id="GO:0033617">
    <property type="term" value="P:mitochondrial respiratory chain complex IV assembly"/>
    <property type="evidence" value="ECO:0007669"/>
    <property type="project" value="TreeGrafter"/>
</dbReference>